<evidence type="ECO:0000256" key="4">
    <source>
        <dbReference type="ARBA" id="ARBA00023136"/>
    </source>
</evidence>
<evidence type="ECO:0000313" key="9">
    <source>
        <dbReference type="Proteomes" id="UP001358417"/>
    </source>
</evidence>
<feature type="transmembrane region" description="Helical" evidence="6">
    <location>
        <begin position="188"/>
        <end position="208"/>
    </location>
</feature>
<evidence type="ECO:0000256" key="5">
    <source>
        <dbReference type="SAM" id="MobiDB-lite"/>
    </source>
</evidence>
<dbReference type="PROSITE" id="PS50850">
    <property type="entry name" value="MFS"/>
    <property type="match status" value="1"/>
</dbReference>
<dbReference type="GeneID" id="89968836"/>
<feature type="transmembrane region" description="Helical" evidence="6">
    <location>
        <begin position="214"/>
        <end position="234"/>
    </location>
</feature>
<feature type="transmembrane region" description="Helical" evidence="6">
    <location>
        <begin position="324"/>
        <end position="350"/>
    </location>
</feature>
<feature type="transmembrane region" description="Helical" evidence="6">
    <location>
        <begin position="429"/>
        <end position="456"/>
    </location>
</feature>
<feature type="compositionally biased region" description="Polar residues" evidence="5">
    <location>
        <begin position="252"/>
        <end position="261"/>
    </location>
</feature>
<feature type="transmembrane region" description="Helical" evidence="6">
    <location>
        <begin position="356"/>
        <end position="384"/>
    </location>
</feature>
<feature type="region of interest" description="Disordered" evidence="5">
    <location>
        <begin position="1"/>
        <end position="22"/>
    </location>
</feature>
<proteinExistence type="predicted"/>
<keyword evidence="9" id="KW-1185">Reference proteome</keyword>
<dbReference type="SUPFAM" id="SSF103473">
    <property type="entry name" value="MFS general substrate transporter"/>
    <property type="match status" value="1"/>
</dbReference>
<sequence length="535" mass="57210">MAFGIINPASNSQPQGTSLLESLEGESNGNTGYVVLVPEPSASPDDPLNFSRVRKELMFGTLVLGACSMGVIGPILVPGFNIVAAEFGFTSLTKVTLLNGSLIIGLGVSSYLCACLSVVYGKRLVYITTTLLTLVSCIWAATSKSYESLLVSRLFQGFGMGAFLSVAGTASINDIFFVHQRGLRVGVWNLAVTASINIAPTISAQVIIALTWRWTFWLISITYGVVLGCVILFLPETSFDRPIAQPSHLPTPCSQGSTHSGNDGEKKSAQDMAAPVTDLDLGTTRPERTKVQKILGLGTFEIRHQRRVLWLCVSPVKTLLHPAVIWSCLTYSAVFTWMIIQGAVAAQIFAAPPYSLSAIGVGNLVGVAPLIGSILGTIIGGRLCDDISKFMAKRNGGIFEPEFRLVIMVPFLITMTVGSFGLGEAVHHGLSPYVCGVFLAILNFAIGVGCTGIVAYSNDVCTNKPGEVFGIAMLIKSSFAFGLTFMLNDYLTNHGPRVFFATWGGLTVGVSLLTIPMYIFGKCIRAWAQTNHIVV</sequence>
<organism evidence="8 9">
    <name type="scientific">Exophiala bonariae</name>
    <dbReference type="NCBI Taxonomy" id="1690606"/>
    <lineage>
        <taxon>Eukaryota</taxon>
        <taxon>Fungi</taxon>
        <taxon>Dikarya</taxon>
        <taxon>Ascomycota</taxon>
        <taxon>Pezizomycotina</taxon>
        <taxon>Eurotiomycetes</taxon>
        <taxon>Chaetothyriomycetidae</taxon>
        <taxon>Chaetothyriales</taxon>
        <taxon>Herpotrichiellaceae</taxon>
        <taxon>Exophiala</taxon>
    </lineage>
</organism>
<feature type="transmembrane region" description="Helical" evidence="6">
    <location>
        <begin position="499"/>
        <end position="520"/>
    </location>
</feature>
<evidence type="ECO:0000256" key="1">
    <source>
        <dbReference type="ARBA" id="ARBA00004141"/>
    </source>
</evidence>
<gene>
    <name evidence="8" type="ORF">LTR84_000614</name>
</gene>
<feature type="transmembrane region" description="Helical" evidence="6">
    <location>
        <begin position="154"/>
        <end position="176"/>
    </location>
</feature>
<feature type="transmembrane region" description="Helical" evidence="6">
    <location>
        <begin position="405"/>
        <end position="423"/>
    </location>
</feature>
<accession>A0AAV9NRL8</accession>
<reference evidence="8 9" key="1">
    <citation type="submission" date="2023-08" db="EMBL/GenBank/DDBJ databases">
        <title>Black Yeasts Isolated from many extreme environments.</title>
        <authorList>
            <person name="Coleine C."/>
            <person name="Stajich J.E."/>
            <person name="Selbmann L."/>
        </authorList>
    </citation>
    <scope>NUCLEOTIDE SEQUENCE [LARGE SCALE GENOMIC DNA]</scope>
    <source>
        <strain evidence="8 9">CCFEE 5792</strain>
    </source>
</reference>
<dbReference type="InterPro" id="IPR036259">
    <property type="entry name" value="MFS_trans_sf"/>
</dbReference>
<evidence type="ECO:0000256" key="6">
    <source>
        <dbReference type="SAM" id="Phobius"/>
    </source>
</evidence>
<comment type="caution">
    <text evidence="8">The sequence shown here is derived from an EMBL/GenBank/DDBJ whole genome shotgun (WGS) entry which is preliminary data.</text>
</comment>
<dbReference type="PANTHER" id="PTHR23502">
    <property type="entry name" value="MAJOR FACILITATOR SUPERFAMILY"/>
    <property type="match status" value="1"/>
</dbReference>
<dbReference type="Proteomes" id="UP001358417">
    <property type="component" value="Unassembled WGS sequence"/>
</dbReference>
<evidence type="ECO:0000256" key="3">
    <source>
        <dbReference type="ARBA" id="ARBA00022989"/>
    </source>
</evidence>
<evidence type="ECO:0000313" key="8">
    <source>
        <dbReference type="EMBL" id="KAK5064780.1"/>
    </source>
</evidence>
<dbReference type="GO" id="GO:0022857">
    <property type="term" value="F:transmembrane transporter activity"/>
    <property type="evidence" value="ECO:0007669"/>
    <property type="project" value="InterPro"/>
</dbReference>
<evidence type="ECO:0000256" key="2">
    <source>
        <dbReference type="ARBA" id="ARBA00022692"/>
    </source>
</evidence>
<dbReference type="InterPro" id="IPR011701">
    <property type="entry name" value="MFS"/>
</dbReference>
<feature type="transmembrane region" description="Helical" evidence="6">
    <location>
        <begin position="97"/>
        <end position="119"/>
    </location>
</feature>
<keyword evidence="2 6" id="KW-0812">Transmembrane</keyword>
<feature type="domain" description="Major facilitator superfamily (MFS) profile" evidence="7">
    <location>
        <begin position="58"/>
        <end position="535"/>
    </location>
</feature>
<evidence type="ECO:0000259" key="7">
    <source>
        <dbReference type="PROSITE" id="PS50850"/>
    </source>
</evidence>
<name>A0AAV9NRL8_9EURO</name>
<dbReference type="GO" id="GO:0005886">
    <property type="term" value="C:plasma membrane"/>
    <property type="evidence" value="ECO:0007669"/>
    <property type="project" value="TreeGrafter"/>
</dbReference>
<feature type="transmembrane region" description="Helical" evidence="6">
    <location>
        <begin position="57"/>
        <end position="77"/>
    </location>
</feature>
<keyword evidence="3 6" id="KW-1133">Transmembrane helix</keyword>
<dbReference type="RefSeq" id="XP_064712104.1">
    <property type="nucleotide sequence ID" value="XM_064844244.1"/>
</dbReference>
<feature type="compositionally biased region" description="Polar residues" evidence="5">
    <location>
        <begin position="8"/>
        <end position="22"/>
    </location>
</feature>
<feature type="transmembrane region" description="Helical" evidence="6">
    <location>
        <begin position="468"/>
        <end position="487"/>
    </location>
</feature>
<dbReference type="AlphaFoldDB" id="A0AAV9NRL8"/>
<feature type="transmembrane region" description="Helical" evidence="6">
    <location>
        <begin position="124"/>
        <end position="142"/>
    </location>
</feature>
<keyword evidence="4 6" id="KW-0472">Membrane</keyword>
<dbReference type="EMBL" id="JAVRRD010000001">
    <property type="protein sequence ID" value="KAK5064780.1"/>
    <property type="molecule type" value="Genomic_DNA"/>
</dbReference>
<dbReference type="PANTHER" id="PTHR23502:SF20">
    <property type="entry name" value="TRANSPORTER, PUTATIVE (AFU_ORTHOLOGUE AFUA_6G13880)-RELATED"/>
    <property type="match status" value="1"/>
</dbReference>
<dbReference type="Gene3D" id="1.20.1250.20">
    <property type="entry name" value="MFS general substrate transporter like domains"/>
    <property type="match status" value="1"/>
</dbReference>
<comment type="subcellular location">
    <subcellularLocation>
        <location evidence="1">Membrane</location>
        <topology evidence="1">Multi-pass membrane protein</topology>
    </subcellularLocation>
</comment>
<protein>
    <recommendedName>
        <fullName evidence="7">Major facilitator superfamily (MFS) profile domain-containing protein</fullName>
    </recommendedName>
</protein>
<dbReference type="InterPro" id="IPR020846">
    <property type="entry name" value="MFS_dom"/>
</dbReference>
<feature type="region of interest" description="Disordered" evidence="5">
    <location>
        <begin position="247"/>
        <end position="271"/>
    </location>
</feature>
<dbReference type="Pfam" id="PF07690">
    <property type="entry name" value="MFS_1"/>
    <property type="match status" value="1"/>
</dbReference>